<keyword evidence="2" id="KW-0732">Signal</keyword>
<evidence type="ECO:0000256" key="1">
    <source>
        <dbReference type="SAM" id="Phobius"/>
    </source>
</evidence>
<evidence type="ECO:0000259" key="3">
    <source>
        <dbReference type="Pfam" id="PF07987"/>
    </source>
</evidence>
<name>A0A6J4R4S2_9ACTN</name>
<feature type="domain" description="YncI copper-binding" evidence="3">
    <location>
        <begin position="26"/>
        <end position="148"/>
    </location>
</feature>
<dbReference type="CDD" id="cd08545">
    <property type="entry name" value="YcnI_like"/>
    <property type="match status" value="1"/>
</dbReference>
<dbReference type="Gene3D" id="2.60.40.2230">
    <property type="entry name" value="Uncharacterised protein YcnI-like PF07987, DUF1775"/>
    <property type="match status" value="1"/>
</dbReference>
<keyword evidence="1" id="KW-0812">Transmembrane</keyword>
<dbReference type="AlphaFoldDB" id="A0A6J4R4S2"/>
<sequence length="204" mass="22042">MRIRWLWTLLLVACLLLGTASVAWAHVRVLPEEVPVDSFEVFTVRVPTEKEVPTTGVRVEVPEGFTVSRVEPLLGWDYELEEEEGIVRAINWSGGEIGETEFQEFDIQGRTPAEPGEYLWNAFQTYQDGEVVEWTGPEDAEEPASVIRVVEGGSGEGGRGAAVREAGSEAALSTGAFTPVAAYSGLGIGALALILALVALLRGR</sequence>
<keyword evidence="1" id="KW-1133">Transmembrane helix</keyword>
<dbReference type="InterPro" id="IPR038507">
    <property type="entry name" value="YcnI-like_sf"/>
</dbReference>
<organism evidence="4">
    <name type="scientific">uncultured Rubrobacteraceae bacterium</name>
    <dbReference type="NCBI Taxonomy" id="349277"/>
    <lineage>
        <taxon>Bacteria</taxon>
        <taxon>Bacillati</taxon>
        <taxon>Actinomycetota</taxon>
        <taxon>Rubrobacteria</taxon>
        <taxon>Rubrobacterales</taxon>
        <taxon>Rubrobacteraceae</taxon>
        <taxon>environmental samples</taxon>
    </lineage>
</organism>
<feature type="signal peptide" evidence="2">
    <location>
        <begin position="1"/>
        <end position="25"/>
    </location>
</feature>
<feature type="chain" id="PRO_5026797444" description="YncI copper-binding domain-containing protein" evidence="2">
    <location>
        <begin position="26"/>
        <end position="204"/>
    </location>
</feature>
<keyword evidence="1" id="KW-0472">Membrane</keyword>
<dbReference type="Pfam" id="PF07987">
    <property type="entry name" value="DUF1775"/>
    <property type="match status" value="1"/>
</dbReference>
<protein>
    <recommendedName>
        <fullName evidence="3">YncI copper-binding domain-containing protein</fullName>
    </recommendedName>
</protein>
<feature type="transmembrane region" description="Helical" evidence="1">
    <location>
        <begin position="180"/>
        <end position="201"/>
    </location>
</feature>
<dbReference type="EMBL" id="CADCVD010000188">
    <property type="protein sequence ID" value="CAA9460109.1"/>
    <property type="molecule type" value="Genomic_DNA"/>
</dbReference>
<reference evidence="4" key="1">
    <citation type="submission" date="2020-02" db="EMBL/GenBank/DDBJ databases">
        <authorList>
            <person name="Meier V. D."/>
        </authorList>
    </citation>
    <scope>NUCLEOTIDE SEQUENCE</scope>
    <source>
        <strain evidence="4">AVDCRST_MAG37</strain>
    </source>
</reference>
<proteinExistence type="predicted"/>
<accession>A0A6J4R4S2</accession>
<dbReference type="InterPro" id="IPR012533">
    <property type="entry name" value="YcnI-copper_dom"/>
</dbReference>
<gene>
    <name evidence="4" type="ORF">AVDCRST_MAG37-3640</name>
</gene>
<evidence type="ECO:0000313" key="4">
    <source>
        <dbReference type="EMBL" id="CAA9460109.1"/>
    </source>
</evidence>
<evidence type="ECO:0000256" key="2">
    <source>
        <dbReference type="SAM" id="SignalP"/>
    </source>
</evidence>